<dbReference type="Pfam" id="PF12420">
    <property type="entry name" value="DUF3671"/>
    <property type="match status" value="1"/>
</dbReference>
<feature type="transmembrane region" description="Helical" evidence="2">
    <location>
        <begin position="181"/>
        <end position="199"/>
    </location>
</feature>
<evidence type="ECO:0008006" key="8">
    <source>
        <dbReference type="Google" id="ProtNLM"/>
    </source>
</evidence>
<keyword evidence="2" id="KW-1133">Transmembrane helix</keyword>
<evidence type="ECO:0000256" key="1">
    <source>
        <dbReference type="SAM" id="MobiDB-lite"/>
    </source>
</evidence>
<proteinExistence type="predicted"/>
<evidence type="ECO:0000313" key="4">
    <source>
        <dbReference type="EMBL" id="SBT43053.1"/>
    </source>
</evidence>
<accession>A0A1A8ZGT3</accession>
<gene>
    <name evidence="5" type="ORF">POVWA1_054270</name>
    <name evidence="4" type="ORF">POVWA2_045350</name>
</gene>
<dbReference type="Proteomes" id="UP000078555">
    <property type="component" value="Unassembled WGS sequence"/>
</dbReference>
<keyword evidence="7" id="KW-1185">Reference proteome</keyword>
<dbReference type="AlphaFoldDB" id="A0A1A8ZGT3"/>
<keyword evidence="2" id="KW-0472">Membrane</keyword>
<keyword evidence="3" id="KW-0732">Signal</keyword>
<name>A0A1A8ZGT3_PLAOA</name>
<feature type="compositionally biased region" description="Polar residues" evidence="1">
    <location>
        <begin position="67"/>
        <end position="76"/>
    </location>
</feature>
<reference evidence="6 7" key="2">
    <citation type="submission" date="2016-05" db="EMBL/GenBank/DDBJ databases">
        <authorList>
            <person name="Naeem Raeece"/>
        </authorList>
    </citation>
    <scope>NUCLEOTIDE SEQUENCE [LARGE SCALE GENOMIC DNA]</scope>
</reference>
<evidence type="ECO:0000256" key="2">
    <source>
        <dbReference type="SAM" id="Phobius"/>
    </source>
</evidence>
<protein>
    <recommendedName>
        <fullName evidence="8">Pv-fam-b protein</fullName>
    </recommendedName>
</protein>
<evidence type="ECO:0000313" key="7">
    <source>
        <dbReference type="Proteomes" id="UP000078555"/>
    </source>
</evidence>
<keyword evidence="2" id="KW-0812">Transmembrane</keyword>
<dbReference type="EMBL" id="FLRD01000142">
    <property type="protein sequence ID" value="SBT46734.1"/>
    <property type="molecule type" value="Genomic_DNA"/>
</dbReference>
<feature type="compositionally biased region" description="Polar residues" evidence="1">
    <location>
        <begin position="210"/>
        <end position="223"/>
    </location>
</feature>
<evidence type="ECO:0000313" key="6">
    <source>
        <dbReference type="Proteomes" id="UP000078550"/>
    </source>
</evidence>
<dbReference type="Proteomes" id="UP000078550">
    <property type="component" value="Unassembled WGS sequence"/>
</dbReference>
<sequence>MNMILPYSKFFALTLFIWASHFSNNNNEFTNARDSRCNLGYIRNGAYNRLLAANEQSPQGSAPDAKTATQEPSTSQNVDLNIDFEQKLKELKDIIKERVGSVVELDALSENVKSYLEKLDSSIESRIQEEVNLANAASTSMENVDARSQVISNYAQNYTIITPPVLLLLLTALTSDRCKKHLSNIILTALLVVITYIFLKLKKMDDNKGKTNSGENTDNGNNSGKKRSNQ</sequence>
<feature type="region of interest" description="Disordered" evidence="1">
    <location>
        <begin position="208"/>
        <end position="230"/>
    </location>
</feature>
<feature type="chain" id="PRO_5015060004" description="Pv-fam-b protein" evidence="3">
    <location>
        <begin position="20"/>
        <end position="230"/>
    </location>
</feature>
<reference evidence="4" key="1">
    <citation type="submission" date="2016-05" db="EMBL/GenBank/DDBJ databases">
        <authorList>
            <person name="Lavstsen T."/>
            <person name="Jespersen J.S."/>
        </authorList>
    </citation>
    <scope>NUCLEOTIDE SEQUENCE [LARGE SCALE GENOMIC DNA]</scope>
</reference>
<dbReference type="EMBL" id="FLRE01000165">
    <property type="protein sequence ID" value="SBT43053.1"/>
    <property type="molecule type" value="Genomic_DNA"/>
</dbReference>
<dbReference type="InterPro" id="IPR022139">
    <property type="entry name" value="Fam-L/Fam-M-like_plasmodium"/>
</dbReference>
<evidence type="ECO:0000256" key="3">
    <source>
        <dbReference type="SAM" id="SignalP"/>
    </source>
</evidence>
<organism evidence="4 6">
    <name type="scientific">Plasmodium ovale wallikeri</name>
    <dbReference type="NCBI Taxonomy" id="864142"/>
    <lineage>
        <taxon>Eukaryota</taxon>
        <taxon>Sar</taxon>
        <taxon>Alveolata</taxon>
        <taxon>Apicomplexa</taxon>
        <taxon>Aconoidasida</taxon>
        <taxon>Haemosporida</taxon>
        <taxon>Plasmodiidae</taxon>
        <taxon>Plasmodium</taxon>
        <taxon>Plasmodium (Plasmodium)</taxon>
    </lineage>
</organism>
<feature type="signal peptide" evidence="3">
    <location>
        <begin position="1"/>
        <end position="19"/>
    </location>
</feature>
<evidence type="ECO:0000313" key="5">
    <source>
        <dbReference type="EMBL" id="SBT46734.1"/>
    </source>
</evidence>
<feature type="region of interest" description="Disordered" evidence="1">
    <location>
        <begin position="55"/>
        <end position="76"/>
    </location>
</feature>